<organism evidence="1 2">
    <name type="scientific">Panagrellus redivivus</name>
    <name type="common">Microworm</name>
    <dbReference type="NCBI Taxonomy" id="6233"/>
    <lineage>
        <taxon>Eukaryota</taxon>
        <taxon>Metazoa</taxon>
        <taxon>Ecdysozoa</taxon>
        <taxon>Nematoda</taxon>
        <taxon>Chromadorea</taxon>
        <taxon>Rhabditida</taxon>
        <taxon>Tylenchina</taxon>
        <taxon>Panagrolaimomorpha</taxon>
        <taxon>Panagrolaimoidea</taxon>
        <taxon>Panagrolaimidae</taxon>
        <taxon>Panagrellus</taxon>
    </lineage>
</organism>
<evidence type="ECO:0000313" key="2">
    <source>
        <dbReference type="WBParaSite" id="Pan_g18787.t1"/>
    </source>
</evidence>
<evidence type="ECO:0000313" key="1">
    <source>
        <dbReference type="Proteomes" id="UP000492821"/>
    </source>
</evidence>
<proteinExistence type="predicted"/>
<sequence length="155" mass="18294">MISIWCVAMVSISKDSPCRKHWPSIKRKLKCKPSEPNPNPVPIRDYFKFPRYICESIQLYWRTIHERFQQGSGIISARLRHYRDRMTFYTRKVFTRKPNVYSTTPAPEIRIVESIVYRDCDGHHDAPPTYRTAMYSEPPNYEIAVNPAAPPKYID</sequence>
<keyword evidence="1" id="KW-1185">Reference proteome</keyword>
<name>A0A7E4VCJ6_PANRE</name>
<protein>
    <submittedName>
        <fullName evidence="2">THAP-type domain-containing protein</fullName>
    </submittedName>
</protein>
<reference evidence="2" key="2">
    <citation type="submission" date="2020-10" db="UniProtKB">
        <authorList>
            <consortium name="WormBaseParasite"/>
        </authorList>
    </citation>
    <scope>IDENTIFICATION</scope>
</reference>
<accession>A0A7E4VCJ6</accession>
<reference evidence="1" key="1">
    <citation type="journal article" date="2013" name="Genetics">
        <title>The draft genome and transcriptome of Panagrellus redivivus are shaped by the harsh demands of a free-living lifestyle.</title>
        <authorList>
            <person name="Srinivasan J."/>
            <person name="Dillman A.R."/>
            <person name="Macchietto M.G."/>
            <person name="Heikkinen L."/>
            <person name="Lakso M."/>
            <person name="Fracchia K.M."/>
            <person name="Antoshechkin I."/>
            <person name="Mortazavi A."/>
            <person name="Wong G."/>
            <person name="Sternberg P.W."/>
        </authorList>
    </citation>
    <scope>NUCLEOTIDE SEQUENCE [LARGE SCALE GENOMIC DNA]</scope>
    <source>
        <strain evidence="1">MT8872</strain>
    </source>
</reference>
<dbReference type="Proteomes" id="UP000492821">
    <property type="component" value="Unassembled WGS sequence"/>
</dbReference>
<dbReference type="WBParaSite" id="Pan_g18787.t1">
    <property type="protein sequence ID" value="Pan_g18787.t1"/>
    <property type="gene ID" value="Pan_g18787"/>
</dbReference>
<dbReference type="AlphaFoldDB" id="A0A7E4VCJ6"/>